<evidence type="ECO:0000256" key="1">
    <source>
        <dbReference type="ARBA" id="ARBA00004123"/>
    </source>
</evidence>
<dbReference type="Pfam" id="PF00628">
    <property type="entry name" value="PHD"/>
    <property type="match status" value="1"/>
</dbReference>
<dbReference type="InterPro" id="IPR011011">
    <property type="entry name" value="Znf_FYVE_PHD"/>
</dbReference>
<evidence type="ECO:0000259" key="10">
    <source>
        <dbReference type="PROSITE" id="PS50157"/>
    </source>
</evidence>
<dbReference type="OrthoDB" id="2270193at2759"/>
<accession>A0A1D2MC45</accession>
<comment type="caution">
    <text evidence="11">The sequence shown here is derived from an EMBL/GenBank/DDBJ whole genome shotgun (WGS) entry which is preliminary data.</text>
</comment>
<feature type="compositionally biased region" description="Basic and acidic residues" evidence="9">
    <location>
        <begin position="25"/>
        <end position="56"/>
    </location>
</feature>
<keyword evidence="5" id="KW-0862">Zinc</keyword>
<gene>
    <name evidence="11" type="ORF">Ocin01_16115</name>
</gene>
<feature type="compositionally biased region" description="Basic and acidic residues" evidence="9">
    <location>
        <begin position="644"/>
        <end position="661"/>
    </location>
</feature>
<evidence type="ECO:0000256" key="7">
    <source>
        <dbReference type="PROSITE-ProRule" id="PRU00042"/>
    </source>
</evidence>
<keyword evidence="2" id="KW-0479">Metal-binding</keyword>
<dbReference type="SMART" id="SM00355">
    <property type="entry name" value="ZnF_C2H2"/>
    <property type="match status" value="3"/>
</dbReference>
<evidence type="ECO:0000256" key="2">
    <source>
        <dbReference type="ARBA" id="ARBA00022723"/>
    </source>
</evidence>
<name>A0A1D2MC45_ORCCI</name>
<dbReference type="Proteomes" id="UP000094527">
    <property type="component" value="Unassembled WGS sequence"/>
</dbReference>
<feature type="region of interest" description="Disordered" evidence="9">
    <location>
        <begin position="539"/>
        <end position="572"/>
    </location>
</feature>
<evidence type="ECO:0000256" key="6">
    <source>
        <dbReference type="ARBA" id="ARBA00023242"/>
    </source>
</evidence>
<evidence type="ECO:0000256" key="9">
    <source>
        <dbReference type="SAM" id="MobiDB-lite"/>
    </source>
</evidence>
<evidence type="ECO:0000313" key="12">
    <source>
        <dbReference type="Proteomes" id="UP000094527"/>
    </source>
</evidence>
<proteinExistence type="predicted"/>
<feature type="region of interest" description="Disordered" evidence="9">
    <location>
        <begin position="631"/>
        <end position="670"/>
    </location>
</feature>
<evidence type="ECO:0000256" key="5">
    <source>
        <dbReference type="ARBA" id="ARBA00022833"/>
    </source>
</evidence>
<protein>
    <submittedName>
        <fullName evidence="11">PHD finger protein 21A</fullName>
    </submittedName>
</protein>
<evidence type="ECO:0000256" key="3">
    <source>
        <dbReference type="ARBA" id="ARBA00022737"/>
    </source>
</evidence>
<dbReference type="GO" id="GO:0008270">
    <property type="term" value="F:zinc ion binding"/>
    <property type="evidence" value="ECO:0007669"/>
    <property type="project" value="UniProtKB-KW"/>
</dbReference>
<sequence>MDQGSLRTEYSPCCPSRPVWFRADPSNRDGEEPDSPEVRAENAPESESRITDKRDEDGQEVPLLNLKQEVESEDDMEIDEDCEPNITGGSSPATYLPVSRRRGKRVSYKEQDSSSSSSSSPSPQPVQCRGRGHPRKQSSSATPVDSRIHQCVTCDEIFLRAWALSKHCLSTQPRHGKQCRRGKRIFINKSCWLKHKDSCDGCNFVVRNISGFGHNGAPLEGRDSEVYCIKLRRSALDLGVESRVKQLEEEVKQLRKRDERVTKMYNALVAKGIIDDDDENESIPLAGDKNVDDRLEGQNAGNQRRRQEDEESGNRAVEVESDADEVMVVNEEPSPSPPHLERQVPFDPELPLTGYLPLNVDAGETPRTSRKVGTVGGRRRRRGRRKTIIRPKMTGVTKARARRGFTPNSSVAQWKCITCDKRFSNLDLLKQHCVIMTPQHGRFCPVSDEWDGGRLIVCDECNALYHLGCLDPPLNQVPEGGLEEAERLAQVRETASAEQRPQEPVDCVEIKDLKVETEEQHCDDAFEDPSAEAPMNLVLAPPGPSFQQGDGERIGRTSNGRPSSPRRDVIPEASRKHECATCGARFNNLTGLTVHCYSSYPTHRKYCPGANVYITRKEDWEDHVRSCRYNHQNPDIVGGGEHNQQTRKELNGGDSTQRPEHLAGGADAAQQPDVNLETLKQEVFDAEIKMGPMSIKFTGPADHLRKLEETLNLL</sequence>
<dbReference type="EMBL" id="LJIJ01001906">
    <property type="protein sequence ID" value="ODM90568.1"/>
    <property type="molecule type" value="Genomic_DNA"/>
</dbReference>
<dbReference type="Gene3D" id="3.30.40.10">
    <property type="entry name" value="Zinc/RING finger domain, C3HC4 (zinc finger)"/>
    <property type="match status" value="1"/>
</dbReference>
<feature type="coiled-coil region" evidence="8">
    <location>
        <begin position="237"/>
        <end position="264"/>
    </location>
</feature>
<keyword evidence="8" id="KW-0175">Coiled coil</keyword>
<keyword evidence="4 7" id="KW-0863">Zinc-finger</keyword>
<dbReference type="InterPro" id="IPR013083">
    <property type="entry name" value="Znf_RING/FYVE/PHD"/>
</dbReference>
<feature type="region of interest" description="Disordered" evidence="9">
    <location>
        <begin position="278"/>
        <end position="322"/>
    </location>
</feature>
<dbReference type="PANTHER" id="PTHR24406">
    <property type="entry name" value="TRANSCRIPTIONAL REPRESSOR CTCFL-RELATED"/>
    <property type="match status" value="1"/>
</dbReference>
<feature type="region of interest" description="Disordered" evidence="9">
    <location>
        <begin position="1"/>
        <end position="142"/>
    </location>
</feature>
<dbReference type="GO" id="GO:0005634">
    <property type="term" value="C:nucleus"/>
    <property type="evidence" value="ECO:0007669"/>
    <property type="project" value="UniProtKB-SubCell"/>
</dbReference>
<dbReference type="InterPro" id="IPR050888">
    <property type="entry name" value="ZnF_C2H2-type_TF"/>
</dbReference>
<dbReference type="AlphaFoldDB" id="A0A1D2MC45"/>
<feature type="region of interest" description="Disordered" evidence="9">
    <location>
        <begin position="357"/>
        <end position="382"/>
    </location>
</feature>
<dbReference type="STRING" id="48709.A0A1D2MC45"/>
<comment type="subcellular location">
    <subcellularLocation>
        <location evidence="1">Nucleus</location>
    </subcellularLocation>
</comment>
<keyword evidence="6" id="KW-0539">Nucleus</keyword>
<keyword evidence="3" id="KW-0677">Repeat</keyword>
<evidence type="ECO:0000256" key="4">
    <source>
        <dbReference type="ARBA" id="ARBA00022771"/>
    </source>
</evidence>
<evidence type="ECO:0000256" key="8">
    <source>
        <dbReference type="SAM" id="Coils"/>
    </source>
</evidence>
<dbReference type="SUPFAM" id="SSF57903">
    <property type="entry name" value="FYVE/PHD zinc finger"/>
    <property type="match status" value="1"/>
</dbReference>
<dbReference type="InterPro" id="IPR013087">
    <property type="entry name" value="Znf_C2H2_type"/>
</dbReference>
<dbReference type="InterPro" id="IPR019787">
    <property type="entry name" value="Znf_PHD-finger"/>
</dbReference>
<dbReference type="PROSITE" id="PS50157">
    <property type="entry name" value="ZINC_FINGER_C2H2_2"/>
    <property type="match status" value="1"/>
</dbReference>
<keyword evidence="12" id="KW-1185">Reference proteome</keyword>
<feature type="domain" description="C2H2-type" evidence="10">
    <location>
        <begin position="577"/>
        <end position="608"/>
    </location>
</feature>
<organism evidence="11 12">
    <name type="scientific">Orchesella cincta</name>
    <name type="common">Springtail</name>
    <name type="synonym">Podura cincta</name>
    <dbReference type="NCBI Taxonomy" id="48709"/>
    <lineage>
        <taxon>Eukaryota</taxon>
        <taxon>Metazoa</taxon>
        <taxon>Ecdysozoa</taxon>
        <taxon>Arthropoda</taxon>
        <taxon>Hexapoda</taxon>
        <taxon>Collembola</taxon>
        <taxon>Entomobryomorpha</taxon>
        <taxon>Entomobryoidea</taxon>
        <taxon>Orchesellidae</taxon>
        <taxon>Orchesellinae</taxon>
        <taxon>Orchesella</taxon>
    </lineage>
</organism>
<reference evidence="11 12" key="1">
    <citation type="journal article" date="2016" name="Genome Biol. Evol.">
        <title>Gene Family Evolution Reflects Adaptation to Soil Environmental Stressors in the Genome of the Collembolan Orchesella cincta.</title>
        <authorList>
            <person name="Faddeeva-Vakhrusheva A."/>
            <person name="Derks M.F."/>
            <person name="Anvar S.Y."/>
            <person name="Agamennone V."/>
            <person name="Suring W."/>
            <person name="Smit S."/>
            <person name="van Straalen N.M."/>
            <person name="Roelofs D."/>
        </authorList>
    </citation>
    <scope>NUCLEOTIDE SEQUENCE [LARGE SCALE GENOMIC DNA]</scope>
    <source>
        <tissue evidence="11">Mixed pool</tissue>
    </source>
</reference>
<feature type="compositionally biased region" description="Acidic residues" evidence="9">
    <location>
        <begin position="71"/>
        <end position="83"/>
    </location>
</feature>
<evidence type="ECO:0000313" key="11">
    <source>
        <dbReference type="EMBL" id="ODM90568.1"/>
    </source>
</evidence>